<evidence type="ECO:0000313" key="8">
    <source>
        <dbReference type="Proteomes" id="UP000011116"/>
    </source>
</evidence>
<keyword evidence="4" id="KW-0804">Transcription</keyword>
<reference evidence="8" key="1">
    <citation type="journal article" date="2012" name="Nature">
        <title>A physical, genetic and functional sequence assembly of the barley genome.</title>
        <authorList>
            <consortium name="The International Barley Genome Sequencing Consortium"/>
            <person name="Mayer K.F."/>
            <person name="Waugh R."/>
            <person name="Brown J.W."/>
            <person name="Schulman A."/>
            <person name="Langridge P."/>
            <person name="Platzer M."/>
            <person name="Fincher G.B."/>
            <person name="Muehlbauer G.J."/>
            <person name="Sato K."/>
            <person name="Close T.J."/>
            <person name="Wise R.P."/>
            <person name="Stein N."/>
        </authorList>
    </citation>
    <scope>NUCLEOTIDE SEQUENCE [LARGE SCALE GENOMIC DNA]</scope>
    <source>
        <strain evidence="8">cv. Morex</strain>
    </source>
</reference>
<dbReference type="EnsemblPlants" id="HORVU.MOREX.r3.3HG0237200.1">
    <property type="protein sequence ID" value="HORVU.MOREX.r3.3HG0237200.1.CDS1"/>
    <property type="gene ID" value="HORVU.MOREX.r3.3HG0237200"/>
</dbReference>
<dbReference type="Gramene" id="HORVU.MOREX.r2.3HG0196880.1">
    <property type="protein sequence ID" value="HORVU.MOREX.r2.3HG0196880.1.CDS.1"/>
    <property type="gene ID" value="HORVU.MOREX.r2.3HG0196880"/>
</dbReference>
<gene>
    <name evidence="7" type="primary">LOC123439493</name>
</gene>
<dbReference type="GO" id="GO:0003700">
    <property type="term" value="F:DNA-binding transcription factor activity"/>
    <property type="evidence" value="ECO:0000318"/>
    <property type="project" value="GO_Central"/>
</dbReference>
<name>A0A8I6XKH1_HORVV</name>
<dbReference type="PANTHER" id="PTHR31221:SF372">
    <property type="entry name" value="WRKY DOMAIN-CONTAINING PROTEIN"/>
    <property type="match status" value="1"/>
</dbReference>
<dbReference type="Pfam" id="PF03106">
    <property type="entry name" value="WRKY"/>
    <property type="match status" value="1"/>
</dbReference>
<dbReference type="SMART" id="SM00774">
    <property type="entry name" value="WRKY"/>
    <property type="match status" value="1"/>
</dbReference>
<dbReference type="FunFam" id="2.20.25.80:FF:000003">
    <property type="entry name" value="WRKY transcription factor 57"/>
    <property type="match status" value="1"/>
</dbReference>
<feature type="domain" description="WRKY" evidence="6">
    <location>
        <begin position="125"/>
        <end position="190"/>
    </location>
</feature>
<dbReference type="GeneID" id="123439493"/>
<keyword evidence="8" id="KW-1185">Reference proteome</keyword>
<dbReference type="PROSITE" id="PS50811">
    <property type="entry name" value="WRKY"/>
    <property type="match status" value="1"/>
</dbReference>
<reference evidence="7" key="2">
    <citation type="submission" date="2020-10" db="EMBL/GenBank/DDBJ databases">
        <authorList>
            <person name="Scholz U."/>
            <person name="Mascher M."/>
            <person name="Fiebig A."/>
        </authorList>
    </citation>
    <scope>NUCLEOTIDE SEQUENCE [LARGE SCALE GENOMIC DNA]</scope>
    <source>
        <strain evidence="7">cv. Morex</strain>
    </source>
</reference>
<evidence type="ECO:0000256" key="3">
    <source>
        <dbReference type="ARBA" id="ARBA00023125"/>
    </source>
</evidence>
<evidence type="ECO:0000256" key="1">
    <source>
        <dbReference type="ARBA" id="ARBA00004123"/>
    </source>
</evidence>
<proteinExistence type="predicted"/>
<evidence type="ECO:0000256" key="2">
    <source>
        <dbReference type="ARBA" id="ARBA00023015"/>
    </source>
</evidence>
<evidence type="ECO:0000256" key="5">
    <source>
        <dbReference type="ARBA" id="ARBA00023242"/>
    </source>
</evidence>
<dbReference type="PANTHER" id="PTHR31221">
    <property type="entry name" value="WRKY TRANSCRIPTION FACTOR PROTEIN 1-RELATED"/>
    <property type="match status" value="1"/>
</dbReference>
<dbReference type="GO" id="GO:0005634">
    <property type="term" value="C:nucleus"/>
    <property type="evidence" value="ECO:0000318"/>
    <property type="project" value="GO_Central"/>
</dbReference>
<evidence type="ECO:0000313" key="7">
    <source>
        <dbReference type="EnsemblPlants" id="HORVU.MOREX.r3.3HG0237200.1.CDS1"/>
    </source>
</evidence>
<dbReference type="GO" id="GO:0006355">
    <property type="term" value="P:regulation of DNA-templated transcription"/>
    <property type="evidence" value="ECO:0000318"/>
    <property type="project" value="GO_Central"/>
</dbReference>
<keyword evidence="5" id="KW-0539">Nucleus</keyword>
<keyword evidence="2" id="KW-0805">Transcription regulation</keyword>
<dbReference type="SUPFAM" id="SSF118290">
    <property type="entry name" value="WRKY DNA-binding domain"/>
    <property type="match status" value="1"/>
</dbReference>
<sequence>MAASLGLTSHEEACYSAHPAGSSLYNFQDGEPFGAAADGAAALSFQELVDAARPSDYAPLPAFGAAGGEAMSMYERSVVFPMTTSSYYCDGAGMFDDDAAARGRGGGVGAMAGRPSGRIGFRTRSEVEVMDDGFRWRKYGKKAVKSSPNLRNYYRCSADGCGVKKRVERDRDDPRYVLTTYDGVHNHVAPGGGTPSRAAPAYSAPAAPAWTWSELHAAAAAAAHSSESY</sequence>
<reference evidence="7" key="3">
    <citation type="submission" date="2022-01" db="UniProtKB">
        <authorList>
            <consortium name="EnsemblPlants"/>
        </authorList>
    </citation>
    <scope>IDENTIFICATION</scope>
    <source>
        <strain evidence="7">subsp. vulgare</strain>
    </source>
</reference>
<comment type="subcellular location">
    <subcellularLocation>
        <location evidence="1">Nucleus</location>
    </subcellularLocation>
</comment>
<dbReference type="Gramene" id="HORVU.MOREX.r3.3HG0237200.1">
    <property type="protein sequence ID" value="HORVU.MOREX.r3.3HG0237200.1.CDS1"/>
    <property type="gene ID" value="HORVU.MOREX.r3.3HG0237200"/>
</dbReference>
<evidence type="ECO:0000256" key="4">
    <source>
        <dbReference type="ARBA" id="ARBA00023163"/>
    </source>
</evidence>
<dbReference type="OrthoDB" id="693960at2759"/>
<dbReference type="KEGG" id="hvg:123439493"/>
<protein>
    <recommendedName>
        <fullName evidence="6">WRKY domain-containing protein</fullName>
    </recommendedName>
</protein>
<dbReference type="InterPro" id="IPR044810">
    <property type="entry name" value="WRKY_plant"/>
</dbReference>
<dbReference type="InterPro" id="IPR036576">
    <property type="entry name" value="WRKY_dom_sf"/>
</dbReference>
<dbReference type="GO" id="GO:0000976">
    <property type="term" value="F:transcription cis-regulatory region binding"/>
    <property type="evidence" value="ECO:0000318"/>
    <property type="project" value="GO_Central"/>
</dbReference>
<organism evidence="7 8">
    <name type="scientific">Hordeum vulgare subsp. vulgare</name>
    <name type="common">Domesticated barley</name>
    <dbReference type="NCBI Taxonomy" id="112509"/>
    <lineage>
        <taxon>Eukaryota</taxon>
        <taxon>Viridiplantae</taxon>
        <taxon>Streptophyta</taxon>
        <taxon>Embryophyta</taxon>
        <taxon>Tracheophyta</taxon>
        <taxon>Spermatophyta</taxon>
        <taxon>Magnoliopsida</taxon>
        <taxon>Liliopsida</taxon>
        <taxon>Poales</taxon>
        <taxon>Poaceae</taxon>
        <taxon>BOP clade</taxon>
        <taxon>Pooideae</taxon>
        <taxon>Triticodae</taxon>
        <taxon>Triticeae</taxon>
        <taxon>Hordeinae</taxon>
        <taxon>Hordeum</taxon>
    </lineage>
</organism>
<accession>A0A8I6XKH1</accession>
<dbReference type="InterPro" id="IPR003657">
    <property type="entry name" value="WRKY_dom"/>
</dbReference>
<dbReference type="SMR" id="A0A8I6XKH1"/>
<dbReference type="Proteomes" id="UP000011116">
    <property type="component" value="Chromosome 3H"/>
</dbReference>
<evidence type="ECO:0000259" key="6">
    <source>
        <dbReference type="PROSITE" id="PS50811"/>
    </source>
</evidence>
<dbReference type="RefSeq" id="XP_044972139.1">
    <property type="nucleotide sequence ID" value="XM_045116204.1"/>
</dbReference>
<dbReference type="AlphaFoldDB" id="A0A8I6XKH1"/>
<keyword evidence="3" id="KW-0238">DNA-binding</keyword>
<dbReference type="Gene3D" id="2.20.25.80">
    <property type="entry name" value="WRKY domain"/>
    <property type="match status" value="1"/>
</dbReference>